<evidence type="ECO:0000313" key="2">
    <source>
        <dbReference type="EMBL" id="MBD3364945.1"/>
    </source>
</evidence>
<dbReference type="Pfam" id="PF12679">
    <property type="entry name" value="ABC2_membrane_2"/>
    <property type="match status" value="1"/>
</dbReference>
<accession>A0A9D5KB71</accession>
<sequence>MFRGAGLIYRKEMWTAFREKRTFFFLILFPLLVWPLFTVLPMLFVGGREKKAQEKPSPVVLITPYEMPELRESFASSEKIELVEVDDPTSAISDDEASCVVYADSVSADSMILYTRIFFDATKTESKVAADKVELILSTYGQKVVKERLSDQGIDERLLNAVSVIRENAVNPQQMFGFYTGFIIGMFIVMGSLMGASSIVIDSTAGEKERKTLELLLTAPIPRSAIMFGKYLAGLTFAFISPILTALGMSLAAAFVVPLISSAGSGLNLTGMLSAGKIGAILLIILLLAAFIVALLMAIAVRTRSTKQAGAYMAPLNIIMVIPIMFMQIIPAVPPTWMFAVPFLNVMLVLRGMLMNTLPPTAIIFTLASMFVFLMLAMRFAARGFGSEKVLLN</sequence>
<feature type="transmembrane region" description="Helical" evidence="1">
    <location>
        <begin position="21"/>
        <end position="44"/>
    </location>
</feature>
<name>A0A9D5KB71_UNCW3</name>
<proteinExistence type="predicted"/>
<organism evidence="2 3">
    <name type="scientific">candidate division WOR-3 bacterium</name>
    <dbReference type="NCBI Taxonomy" id="2052148"/>
    <lineage>
        <taxon>Bacteria</taxon>
        <taxon>Bacteria division WOR-3</taxon>
    </lineage>
</organism>
<reference evidence="2" key="1">
    <citation type="submission" date="2019-11" db="EMBL/GenBank/DDBJ databases">
        <title>Microbial mats filling the niche in hypersaline microbial mats.</title>
        <authorList>
            <person name="Wong H.L."/>
            <person name="Macleod F.I."/>
            <person name="White R.A. III"/>
            <person name="Burns B.P."/>
        </authorList>
    </citation>
    <scope>NUCLEOTIDE SEQUENCE</scope>
    <source>
        <strain evidence="2">Bin_327</strain>
    </source>
</reference>
<dbReference type="GO" id="GO:0140359">
    <property type="term" value="F:ABC-type transporter activity"/>
    <property type="evidence" value="ECO:0007669"/>
    <property type="project" value="InterPro"/>
</dbReference>
<dbReference type="GO" id="GO:0016020">
    <property type="term" value="C:membrane"/>
    <property type="evidence" value="ECO:0007669"/>
    <property type="project" value="UniProtKB-SubCell"/>
</dbReference>
<keyword evidence="1" id="KW-0812">Transmembrane</keyword>
<keyword evidence="1" id="KW-1133">Transmembrane helix</keyword>
<dbReference type="Proteomes" id="UP000630660">
    <property type="component" value="Unassembled WGS sequence"/>
</dbReference>
<feature type="transmembrane region" description="Helical" evidence="1">
    <location>
        <begin position="280"/>
        <end position="300"/>
    </location>
</feature>
<gene>
    <name evidence="2" type="ORF">GF359_06995</name>
</gene>
<keyword evidence="1" id="KW-0472">Membrane</keyword>
<feature type="transmembrane region" description="Helical" evidence="1">
    <location>
        <begin position="361"/>
        <end position="382"/>
    </location>
</feature>
<feature type="transmembrane region" description="Helical" evidence="1">
    <location>
        <begin position="312"/>
        <end position="330"/>
    </location>
</feature>
<comment type="caution">
    <text evidence="2">The sequence shown here is derived from an EMBL/GenBank/DDBJ whole genome shotgun (WGS) entry which is preliminary data.</text>
</comment>
<dbReference type="AlphaFoldDB" id="A0A9D5KB71"/>
<feature type="transmembrane region" description="Helical" evidence="1">
    <location>
        <begin position="176"/>
        <end position="201"/>
    </location>
</feature>
<evidence type="ECO:0000313" key="3">
    <source>
        <dbReference type="Proteomes" id="UP000630660"/>
    </source>
</evidence>
<evidence type="ECO:0000256" key="1">
    <source>
        <dbReference type="SAM" id="Phobius"/>
    </source>
</evidence>
<dbReference type="PANTHER" id="PTHR43471:SF3">
    <property type="entry name" value="ABC TRANSPORTER PERMEASE PROTEIN NATB"/>
    <property type="match status" value="1"/>
</dbReference>
<dbReference type="EMBL" id="WJKJ01000235">
    <property type="protein sequence ID" value="MBD3364945.1"/>
    <property type="molecule type" value="Genomic_DNA"/>
</dbReference>
<protein>
    <submittedName>
        <fullName evidence="2">ABC transporter permease subunit</fullName>
    </submittedName>
</protein>
<dbReference type="PANTHER" id="PTHR43471">
    <property type="entry name" value="ABC TRANSPORTER PERMEASE"/>
    <property type="match status" value="1"/>
</dbReference>
<feature type="transmembrane region" description="Helical" evidence="1">
    <location>
        <begin position="231"/>
        <end position="260"/>
    </location>
</feature>